<keyword evidence="2" id="KW-1185">Reference proteome</keyword>
<dbReference type="PROSITE" id="PS51257">
    <property type="entry name" value="PROKAR_LIPOPROTEIN"/>
    <property type="match status" value="1"/>
</dbReference>
<proteinExistence type="predicted"/>
<dbReference type="EMBL" id="JANIIK010000044">
    <property type="protein sequence ID" value="KAJ3604618.1"/>
    <property type="molecule type" value="Genomic_DNA"/>
</dbReference>
<evidence type="ECO:0000313" key="1">
    <source>
        <dbReference type="EMBL" id="KAJ3604618.1"/>
    </source>
</evidence>
<protein>
    <submittedName>
        <fullName evidence="1">Uncharacterized protein</fullName>
    </submittedName>
</protein>
<gene>
    <name evidence="1" type="ORF">NHX12_029358</name>
</gene>
<name>A0A9Q0INJ6_9TELE</name>
<dbReference type="AlphaFoldDB" id="A0A9Q0INJ6"/>
<accession>A0A9Q0INJ6</accession>
<evidence type="ECO:0000313" key="2">
    <source>
        <dbReference type="Proteomes" id="UP001148018"/>
    </source>
</evidence>
<reference evidence="1" key="1">
    <citation type="submission" date="2022-07" db="EMBL/GenBank/DDBJ databases">
        <title>Chromosome-level genome of Muraenolepis orangiensis.</title>
        <authorList>
            <person name="Kim J."/>
        </authorList>
    </citation>
    <scope>NUCLEOTIDE SEQUENCE</scope>
    <source>
        <strain evidence="1">KU_S4_2022</strain>
        <tissue evidence="1">Muscle</tissue>
    </source>
</reference>
<organism evidence="1 2">
    <name type="scientific">Muraenolepis orangiensis</name>
    <name type="common">Patagonian moray cod</name>
    <dbReference type="NCBI Taxonomy" id="630683"/>
    <lineage>
        <taxon>Eukaryota</taxon>
        <taxon>Metazoa</taxon>
        <taxon>Chordata</taxon>
        <taxon>Craniata</taxon>
        <taxon>Vertebrata</taxon>
        <taxon>Euteleostomi</taxon>
        <taxon>Actinopterygii</taxon>
        <taxon>Neopterygii</taxon>
        <taxon>Teleostei</taxon>
        <taxon>Neoteleostei</taxon>
        <taxon>Acanthomorphata</taxon>
        <taxon>Zeiogadaria</taxon>
        <taxon>Gadariae</taxon>
        <taxon>Gadiformes</taxon>
        <taxon>Muraenolepidoidei</taxon>
        <taxon>Muraenolepididae</taxon>
        <taxon>Muraenolepis</taxon>
    </lineage>
</organism>
<comment type="caution">
    <text evidence="1">The sequence shown here is derived from an EMBL/GenBank/DDBJ whole genome shotgun (WGS) entry which is preliminary data.</text>
</comment>
<dbReference type="Proteomes" id="UP001148018">
    <property type="component" value="Unassembled WGS sequence"/>
</dbReference>
<sequence length="69" mass="7766">MRASVYSQHRSLVGIPSSAACSVIPFAVSQSGKKKKKRVSEHIVSKKQYPQYYFAVFFRPSPTRFGLTV</sequence>